<dbReference type="Proteomes" id="UP000663828">
    <property type="component" value="Unassembled WGS sequence"/>
</dbReference>
<dbReference type="EMBL" id="CAJNOR010000067">
    <property type="protein sequence ID" value="CAF0782592.1"/>
    <property type="molecule type" value="Genomic_DNA"/>
</dbReference>
<evidence type="ECO:0000256" key="1">
    <source>
        <dbReference type="SAM" id="Phobius"/>
    </source>
</evidence>
<feature type="signal peptide" evidence="2">
    <location>
        <begin position="1"/>
        <end position="19"/>
    </location>
</feature>
<reference evidence="3" key="1">
    <citation type="submission" date="2021-02" db="EMBL/GenBank/DDBJ databases">
        <authorList>
            <person name="Nowell W R."/>
        </authorList>
    </citation>
    <scope>NUCLEOTIDE SEQUENCE</scope>
</reference>
<evidence type="ECO:0000313" key="4">
    <source>
        <dbReference type="Proteomes" id="UP000663828"/>
    </source>
</evidence>
<proteinExistence type="predicted"/>
<gene>
    <name evidence="3" type="ORF">XAT740_LOCUS2054</name>
</gene>
<keyword evidence="1" id="KW-0472">Membrane</keyword>
<evidence type="ECO:0000313" key="3">
    <source>
        <dbReference type="EMBL" id="CAF0782592.1"/>
    </source>
</evidence>
<comment type="caution">
    <text evidence="3">The sequence shown here is derived from an EMBL/GenBank/DDBJ whole genome shotgun (WGS) entry which is preliminary data.</text>
</comment>
<keyword evidence="1" id="KW-1133">Transmembrane helix</keyword>
<name>A0A813RI56_ADIRI</name>
<sequence>MLALVSITIFFILQNVVCANDTSEIVVWHRSFTIGIVIGTVLCTLIGTCLAYVILRTVKRRLSPPAYTMDDVPRDKSGTECYYANSISIPTDIANVYQVQPILTVSEVVSSFKQSFNNLGNAILPRRSAHNKKISSVQEKKEIIL</sequence>
<dbReference type="AlphaFoldDB" id="A0A813RI56"/>
<feature type="chain" id="PRO_5032664515" evidence="2">
    <location>
        <begin position="20"/>
        <end position="145"/>
    </location>
</feature>
<keyword evidence="4" id="KW-1185">Reference proteome</keyword>
<keyword evidence="1" id="KW-0812">Transmembrane</keyword>
<accession>A0A813RI56</accession>
<evidence type="ECO:0000256" key="2">
    <source>
        <dbReference type="SAM" id="SignalP"/>
    </source>
</evidence>
<keyword evidence="2" id="KW-0732">Signal</keyword>
<protein>
    <submittedName>
        <fullName evidence="3">Uncharacterized protein</fullName>
    </submittedName>
</protein>
<feature type="transmembrane region" description="Helical" evidence="1">
    <location>
        <begin position="34"/>
        <end position="55"/>
    </location>
</feature>
<organism evidence="3 4">
    <name type="scientific">Adineta ricciae</name>
    <name type="common">Rotifer</name>
    <dbReference type="NCBI Taxonomy" id="249248"/>
    <lineage>
        <taxon>Eukaryota</taxon>
        <taxon>Metazoa</taxon>
        <taxon>Spiralia</taxon>
        <taxon>Gnathifera</taxon>
        <taxon>Rotifera</taxon>
        <taxon>Eurotatoria</taxon>
        <taxon>Bdelloidea</taxon>
        <taxon>Adinetida</taxon>
        <taxon>Adinetidae</taxon>
        <taxon>Adineta</taxon>
    </lineage>
</organism>